<dbReference type="Proteomes" id="UP000075883">
    <property type="component" value="Unassembled WGS sequence"/>
</dbReference>
<name>A0A182MD48_9DIPT</name>
<keyword evidence="1" id="KW-0472">Membrane</keyword>
<organism evidence="2 3">
    <name type="scientific">Anopheles culicifacies</name>
    <dbReference type="NCBI Taxonomy" id="139723"/>
    <lineage>
        <taxon>Eukaryota</taxon>
        <taxon>Metazoa</taxon>
        <taxon>Ecdysozoa</taxon>
        <taxon>Arthropoda</taxon>
        <taxon>Hexapoda</taxon>
        <taxon>Insecta</taxon>
        <taxon>Pterygota</taxon>
        <taxon>Neoptera</taxon>
        <taxon>Endopterygota</taxon>
        <taxon>Diptera</taxon>
        <taxon>Nematocera</taxon>
        <taxon>Culicoidea</taxon>
        <taxon>Culicidae</taxon>
        <taxon>Anophelinae</taxon>
        <taxon>Anopheles</taxon>
        <taxon>culicifacies species complex</taxon>
    </lineage>
</organism>
<dbReference type="EMBL" id="AXCM01002968">
    <property type="status" value="NOT_ANNOTATED_CDS"/>
    <property type="molecule type" value="Genomic_DNA"/>
</dbReference>
<evidence type="ECO:0000313" key="2">
    <source>
        <dbReference type="EnsemblMetazoa" id="ACUA015385-PA"/>
    </source>
</evidence>
<accession>A0A182MD48</accession>
<evidence type="ECO:0000313" key="3">
    <source>
        <dbReference type="Proteomes" id="UP000075883"/>
    </source>
</evidence>
<dbReference type="AlphaFoldDB" id="A0A182MD48"/>
<evidence type="ECO:0000256" key="1">
    <source>
        <dbReference type="SAM" id="Phobius"/>
    </source>
</evidence>
<keyword evidence="1" id="KW-1133">Transmembrane helix</keyword>
<sequence length="103" mass="11800">MFTDYFLHFLKVMDRVAPTTTSSSAINHTFPSTRQWRYGDAGHKSLDSSNLCQCQLTLAAPETLTRSGKVFRYRFLVMVLFSILLSSVFLDRTRFRALQSLAL</sequence>
<protein>
    <submittedName>
        <fullName evidence="2">Uncharacterized protein</fullName>
    </submittedName>
</protein>
<proteinExistence type="predicted"/>
<reference evidence="3" key="1">
    <citation type="submission" date="2013-09" db="EMBL/GenBank/DDBJ databases">
        <title>The Genome Sequence of Anopheles culicifacies species A.</title>
        <authorList>
            <consortium name="The Broad Institute Genomics Platform"/>
            <person name="Neafsey D.E."/>
            <person name="Besansky N."/>
            <person name="Howell P."/>
            <person name="Walton C."/>
            <person name="Young S.K."/>
            <person name="Zeng Q."/>
            <person name="Gargeya S."/>
            <person name="Fitzgerald M."/>
            <person name="Haas B."/>
            <person name="Abouelleil A."/>
            <person name="Allen A.W."/>
            <person name="Alvarado L."/>
            <person name="Arachchi H.M."/>
            <person name="Berlin A.M."/>
            <person name="Chapman S.B."/>
            <person name="Gainer-Dewar J."/>
            <person name="Goldberg J."/>
            <person name="Griggs A."/>
            <person name="Gujja S."/>
            <person name="Hansen M."/>
            <person name="Howarth C."/>
            <person name="Imamovic A."/>
            <person name="Ireland A."/>
            <person name="Larimer J."/>
            <person name="McCowan C."/>
            <person name="Murphy C."/>
            <person name="Pearson M."/>
            <person name="Poon T.W."/>
            <person name="Priest M."/>
            <person name="Roberts A."/>
            <person name="Saif S."/>
            <person name="Shea T."/>
            <person name="Sisk P."/>
            <person name="Sykes S."/>
            <person name="Wortman J."/>
            <person name="Nusbaum C."/>
            <person name="Birren B."/>
        </authorList>
    </citation>
    <scope>NUCLEOTIDE SEQUENCE [LARGE SCALE GENOMIC DNA]</scope>
    <source>
        <strain evidence="3">A-37</strain>
    </source>
</reference>
<dbReference type="VEuPathDB" id="VectorBase:ACUA015385"/>
<dbReference type="EnsemblMetazoa" id="ACUA015385-RA">
    <property type="protein sequence ID" value="ACUA015385-PA"/>
    <property type="gene ID" value="ACUA015385"/>
</dbReference>
<reference evidence="2" key="2">
    <citation type="submission" date="2020-05" db="UniProtKB">
        <authorList>
            <consortium name="EnsemblMetazoa"/>
        </authorList>
    </citation>
    <scope>IDENTIFICATION</scope>
    <source>
        <strain evidence="2">A-37</strain>
    </source>
</reference>
<keyword evidence="1" id="KW-0812">Transmembrane</keyword>
<keyword evidence="3" id="KW-1185">Reference proteome</keyword>
<feature type="transmembrane region" description="Helical" evidence="1">
    <location>
        <begin position="71"/>
        <end position="90"/>
    </location>
</feature>